<sequence>MSNVVEFRKPPKPKEPKKVPPGLKKALIVAGIIAAFVLVWGYFNFFGG</sequence>
<keyword evidence="2" id="KW-0472">Membrane</keyword>
<proteinExistence type="predicted"/>
<feature type="transmembrane region" description="Helical" evidence="2">
    <location>
        <begin position="26"/>
        <end position="43"/>
    </location>
</feature>
<keyword evidence="2" id="KW-1133">Transmembrane helix</keyword>
<reference evidence="3 4" key="1">
    <citation type="submission" date="2020-02" db="EMBL/GenBank/DDBJ databases">
        <title>Genome sequence of the type strain CCBAU10050 of Rhizobium daejeonense.</title>
        <authorList>
            <person name="Gao J."/>
            <person name="Sun J."/>
        </authorList>
    </citation>
    <scope>NUCLEOTIDE SEQUENCE [LARGE SCALE GENOMIC DNA]</scope>
    <source>
        <strain evidence="3 4">CCBAU10050</strain>
    </source>
</reference>
<comment type="caution">
    <text evidence="3">The sequence shown here is derived from an EMBL/GenBank/DDBJ whole genome shotgun (WGS) entry which is preliminary data.</text>
</comment>
<feature type="compositionally biased region" description="Basic and acidic residues" evidence="1">
    <location>
        <begin position="1"/>
        <end position="18"/>
    </location>
</feature>
<dbReference type="RefSeq" id="WP_164490793.1">
    <property type="nucleotide sequence ID" value="NZ_CP048427.1"/>
</dbReference>
<accession>A0A6M1S2C7</accession>
<evidence type="ECO:0000313" key="3">
    <source>
        <dbReference type="EMBL" id="NGO63417.1"/>
    </source>
</evidence>
<gene>
    <name evidence="3" type="ORF">G6N76_07000</name>
</gene>
<dbReference type="AlphaFoldDB" id="A0A6M1S2C7"/>
<name>A0A6M1S2C7_9HYPH</name>
<evidence type="ECO:0000313" key="4">
    <source>
        <dbReference type="Proteomes" id="UP000477849"/>
    </source>
</evidence>
<evidence type="ECO:0000256" key="1">
    <source>
        <dbReference type="SAM" id="MobiDB-lite"/>
    </source>
</evidence>
<organism evidence="3 4">
    <name type="scientific">Rhizobium daejeonense</name>
    <dbReference type="NCBI Taxonomy" id="240521"/>
    <lineage>
        <taxon>Bacteria</taxon>
        <taxon>Pseudomonadati</taxon>
        <taxon>Pseudomonadota</taxon>
        <taxon>Alphaproteobacteria</taxon>
        <taxon>Hyphomicrobiales</taxon>
        <taxon>Rhizobiaceae</taxon>
        <taxon>Rhizobium/Agrobacterium group</taxon>
        <taxon>Rhizobium</taxon>
    </lineage>
</organism>
<keyword evidence="4" id="KW-1185">Reference proteome</keyword>
<keyword evidence="2" id="KW-0812">Transmembrane</keyword>
<dbReference type="Proteomes" id="UP000477849">
    <property type="component" value="Unassembled WGS sequence"/>
</dbReference>
<dbReference type="EMBL" id="JAAKZH010000002">
    <property type="protein sequence ID" value="NGO63417.1"/>
    <property type="molecule type" value="Genomic_DNA"/>
</dbReference>
<evidence type="ECO:0000256" key="2">
    <source>
        <dbReference type="SAM" id="Phobius"/>
    </source>
</evidence>
<feature type="region of interest" description="Disordered" evidence="1">
    <location>
        <begin position="1"/>
        <end position="20"/>
    </location>
</feature>
<protein>
    <submittedName>
        <fullName evidence="3">Uncharacterized protein</fullName>
    </submittedName>
</protein>